<dbReference type="RefSeq" id="WP_143648374.1">
    <property type="nucleotide sequence ID" value="NZ_CM007717.1"/>
</dbReference>
<dbReference type="AlphaFoldDB" id="A0AAE6Y9J7"/>
<evidence type="ECO:0000313" key="2">
    <source>
        <dbReference type="Proteomes" id="UP000502504"/>
    </source>
</evidence>
<evidence type="ECO:0000313" key="1">
    <source>
        <dbReference type="EMBL" id="QIT44789.1"/>
    </source>
</evidence>
<reference evidence="1 2" key="1">
    <citation type="submission" date="2020-03" db="EMBL/GenBank/DDBJ databases">
        <title>Is there a link between lipid content and antibiotic production in Streptomyces?</title>
        <authorList>
            <person name="David M."/>
            <person name="Lejeune C."/>
            <person name="Abreu S."/>
            <person name="Thibessard A."/>
            <person name="Leblond P."/>
            <person name="Chaminade P."/>
            <person name="Virolle M.-J."/>
        </authorList>
    </citation>
    <scope>NUCLEOTIDE SEQUENCE [LARGE SCALE GENOMIC DNA]</scope>
    <source>
        <strain evidence="1 2">DSM 41481</strain>
    </source>
</reference>
<protein>
    <submittedName>
        <fullName evidence="1">Uncharacterized protein</fullName>
    </submittedName>
</protein>
<dbReference type="Proteomes" id="UP000502504">
    <property type="component" value="Chromosome"/>
</dbReference>
<accession>A0AAE6Y9J7</accession>
<gene>
    <name evidence="1" type="ORF">HCX60_15505</name>
</gene>
<proteinExistence type="predicted"/>
<sequence>MTNSSAFTAGAQQGNWWTNHIATAPEREAKQRAMRTEQERMIEQYQREQHRQAVMSSAGPAILDLIQGYLDRNTPAVARNVEADFVERLPGSTASDFRTALEYLKQAGQIHELVSSTQGFMGEKTTHLYPLEG</sequence>
<name>A0AAE6Y9J7_STRAT</name>
<dbReference type="EMBL" id="CP050692">
    <property type="protein sequence ID" value="QIT44789.1"/>
    <property type="molecule type" value="Genomic_DNA"/>
</dbReference>
<organism evidence="1 2">
    <name type="scientific">Streptomyces antibioticus</name>
    <dbReference type="NCBI Taxonomy" id="1890"/>
    <lineage>
        <taxon>Bacteria</taxon>
        <taxon>Bacillati</taxon>
        <taxon>Actinomycetota</taxon>
        <taxon>Actinomycetes</taxon>
        <taxon>Kitasatosporales</taxon>
        <taxon>Streptomycetaceae</taxon>
        <taxon>Streptomyces</taxon>
    </lineage>
</organism>